<dbReference type="AlphaFoldDB" id="A0A372NMQ4"/>
<name>A0A372NMQ4_9SPHI</name>
<gene>
    <name evidence="2" type="ORF">D0C36_20715</name>
</gene>
<evidence type="ECO:0000313" key="3">
    <source>
        <dbReference type="Proteomes" id="UP000264217"/>
    </source>
</evidence>
<dbReference type="EMBL" id="QWDC01000004">
    <property type="protein sequence ID" value="RFZ90224.1"/>
    <property type="molecule type" value="Genomic_DNA"/>
</dbReference>
<dbReference type="GO" id="GO:0035556">
    <property type="term" value="P:intracellular signal transduction"/>
    <property type="evidence" value="ECO:0007669"/>
    <property type="project" value="InterPro"/>
</dbReference>
<dbReference type="SMART" id="SM00044">
    <property type="entry name" value="CYCc"/>
    <property type="match status" value="1"/>
</dbReference>
<dbReference type="PANTHER" id="PTHR43081">
    <property type="entry name" value="ADENYLATE CYCLASE, TERMINAL-DIFFERENTIATION SPECIFIC-RELATED"/>
    <property type="match status" value="1"/>
</dbReference>
<dbReference type="InterPro" id="IPR001054">
    <property type="entry name" value="A/G_cyclase"/>
</dbReference>
<dbReference type="Pfam" id="PF00211">
    <property type="entry name" value="Guanylate_cyc"/>
    <property type="match status" value="1"/>
</dbReference>
<dbReference type="GO" id="GO:0004016">
    <property type="term" value="F:adenylate cyclase activity"/>
    <property type="evidence" value="ECO:0007669"/>
    <property type="project" value="UniProtKB-ARBA"/>
</dbReference>
<dbReference type="PANTHER" id="PTHR43081:SF1">
    <property type="entry name" value="ADENYLATE CYCLASE, TERMINAL-DIFFERENTIATION SPECIFIC"/>
    <property type="match status" value="1"/>
</dbReference>
<dbReference type="CDD" id="cd07302">
    <property type="entry name" value="CHD"/>
    <property type="match status" value="1"/>
</dbReference>
<sequence length="267" mass="29897">MKTYNGNSGQMKTAQAIESKLLNKLIHQDCNKRQGGILCPDQQNKVLKAHSVNSLSEKELGILFLDLRNFTTFLQHGSQLENVQAVKSLLDLFSRIIVHFGARIVERAGDGLFAVFGLNKPLEAAINDAYSSTKMLSDALAYVNENFVSAKYGFQFEIGVGLHTGSVIVEYEHNSEIPLSVMGLPVNIASRLQAQTKKADNDVIMSDDFYNYLQLENKIDINQERRHIRVPGVHDIQTIWLAGKSYQPENAVMHFSKDTEYYMAIAG</sequence>
<dbReference type="InterPro" id="IPR029787">
    <property type="entry name" value="Nucleotide_cyclase"/>
</dbReference>
<dbReference type="Proteomes" id="UP000264217">
    <property type="component" value="Unassembled WGS sequence"/>
</dbReference>
<dbReference type="OrthoDB" id="341967at2"/>
<protein>
    <submittedName>
        <fullName evidence="2">Adenylate/guanylate cyclase domain-containing protein</fullName>
    </submittedName>
</protein>
<proteinExistence type="predicted"/>
<evidence type="ECO:0000313" key="2">
    <source>
        <dbReference type="EMBL" id="RFZ90224.1"/>
    </source>
</evidence>
<dbReference type="Gene3D" id="3.30.70.1230">
    <property type="entry name" value="Nucleotide cyclase"/>
    <property type="match status" value="1"/>
</dbReference>
<accession>A0A372NMQ4</accession>
<comment type="caution">
    <text evidence="2">The sequence shown here is derived from an EMBL/GenBank/DDBJ whole genome shotgun (WGS) entry which is preliminary data.</text>
</comment>
<dbReference type="RefSeq" id="WP_117393638.1">
    <property type="nucleotide sequence ID" value="NZ_QWDC01000004.1"/>
</dbReference>
<feature type="domain" description="Guanylate cyclase" evidence="1">
    <location>
        <begin position="61"/>
        <end position="193"/>
    </location>
</feature>
<dbReference type="InterPro" id="IPR050697">
    <property type="entry name" value="Adenylyl/Guanylyl_Cyclase_3/4"/>
</dbReference>
<dbReference type="GO" id="GO:0009190">
    <property type="term" value="P:cyclic nucleotide biosynthetic process"/>
    <property type="evidence" value="ECO:0007669"/>
    <property type="project" value="InterPro"/>
</dbReference>
<evidence type="ECO:0000259" key="1">
    <source>
        <dbReference type="PROSITE" id="PS50125"/>
    </source>
</evidence>
<keyword evidence="3" id="KW-1185">Reference proteome</keyword>
<dbReference type="PROSITE" id="PS50125">
    <property type="entry name" value="GUANYLATE_CYCLASE_2"/>
    <property type="match status" value="1"/>
</dbReference>
<organism evidence="2 3">
    <name type="scientific">Mucilaginibacter conchicola</name>
    <dbReference type="NCBI Taxonomy" id="2303333"/>
    <lineage>
        <taxon>Bacteria</taxon>
        <taxon>Pseudomonadati</taxon>
        <taxon>Bacteroidota</taxon>
        <taxon>Sphingobacteriia</taxon>
        <taxon>Sphingobacteriales</taxon>
        <taxon>Sphingobacteriaceae</taxon>
        <taxon>Mucilaginibacter</taxon>
    </lineage>
</organism>
<dbReference type="SUPFAM" id="SSF55073">
    <property type="entry name" value="Nucleotide cyclase"/>
    <property type="match status" value="1"/>
</dbReference>
<reference evidence="2 3" key="1">
    <citation type="submission" date="2018-08" db="EMBL/GenBank/DDBJ databases">
        <title>Mucilaginibacter sp. MYSH2.</title>
        <authorList>
            <person name="Seo T."/>
        </authorList>
    </citation>
    <scope>NUCLEOTIDE SEQUENCE [LARGE SCALE GENOMIC DNA]</scope>
    <source>
        <strain evidence="2 3">MYSH2</strain>
    </source>
</reference>